<reference evidence="6 7" key="2">
    <citation type="submission" date="2016-05" db="EMBL/GenBank/DDBJ databases">
        <title>Lineage-specific infection strategies underlie the spectrum of fungal disease in amphibians.</title>
        <authorList>
            <person name="Cuomo C.A."/>
            <person name="Farrer R.A."/>
            <person name="James T."/>
            <person name="Longcore J."/>
            <person name="Birren B."/>
        </authorList>
    </citation>
    <scope>NUCLEOTIDE SEQUENCE [LARGE SCALE GENOMIC DNA]</scope>
    <source>
        <strain evidence="6 7">JEL423</strain>
    </source>
</reference>
<proteinExistence type="predicted"/>
<dbReference type="AlphaFoldDB" id="A0A177WV23"/>
<reference evidence="6 7" key="1">
    <citation type="submission" date="2006-10" db="EMBL/GenBank/DDBJ databases">
        <title>The Genome Sequence of Batrachochytrium dendrobatidis JEL423.</title>
        <authorList>
            <consortium name="The Broad Institute Genome Sequencing Platform"/>
            <person name="Birren B."/>
            <person name="Lander E."/>
            <person name="Galagan J."/>
            <person name="Cuomo C."/>
            <person name="Devon K."/>
            <person name="Jaffe D."/>
            <person name="Butler J."/>
            <person name="Alvarez P."/>
            <person name="Gnerre S."/>
            <person name="Grabherr M."/>
            <person name="Kleber M."/>
            <person name="Mauceli E."/>
            <person name="Brockman W."/>
            <person name="Young S."/>
            <person name="LaButti K."/>
            <person name="Sykes S."/>
            <person name="DeCaprio D."/>
            <person name="Crawford M."/>
            <person name="Koehrsen M."/>
            <person name="Engels R."/>
            <person name="Montgomery P."/>
            <person name="Pearson M."/>
            <person name="Howarth C."/>
            <person name="Larson L."/>
            <person name="White J."/>
            <person name="O'Leary S."/>
            <person name="Kodira C."/>
            <person name="Zeng Q."/>
            <person name="Yandava C."/>
            <person name="Alvarado L."/>
            <person name="Longcore J."/>
            <person name="James T."/>
        </authorList>
    </citation>
    <scope>NUCLEOTIDE SEQUENCE [LARGE SCALE GENOMIC DNA]</scope>
    <source>
        <strain evidence="6 7">JEL423</strain>
    </source>
</reference>
<keyword evidence="1 2" id="KW-0238">DNA-binding</keyword>
<feature type="compositionally biased region" description="Low complexity" evidence="4">
    <location>
        <begin position="63"/>
        <end position="75"/>
    </location>
</feature>
<feature type="domain" description="HMG box" evidence="5">
    <location>
        <begin position="369"/>
        <end position="448"/>
    </location>
</feature>
<feature type="compositionally biased region" description="Polar residues" evidence="4">
    <location>
        <begin position="203"/>
        <end position="229"/>
    </location>
</feature>
<feature type="compositionally biased region" description="Basic and acidic residues" evidence="4">
    <location>
        <begin position="312"/>
        <end position="322"/>
    </location>
</feature>
<dbReference type="STRING" id="403673.A0A177WV23"/>
<protein>
    <recommendedName>
        <fullName evidence="5">HMG box domain-containing protein</fullName>
    </recommendedName>
</protein>
<dbReference type="GO" id="GO:0005634">
    <property type="term" value="C:nucleus"/>
    <property type="evidence" value="ECO:0007669"/>
    <property type="project" value="UniProtKB-UniRule"/>
</dbReference>
<feature type="compositionally biased region" description="Basic and acidic residues" evidence="4">
    <location>
        <begin position="661"/>
        <end position="678"/>
    </location>
</feature>
<dbReference type="InterPro" id="IPR050342">
    <property type="entry name" value="HMGB"/>
</dbReference>
<dbReference type="GO" id="GO:0003677">
    <property type="term" value="F:DNA binding"/>
    <property type="evidence" value="ECO:0007669"/>
    <property type="project" value="UniProtKB-UniRule"/>
</dbReference>
<dbReference type="Gene3D" id="1.10.30.10">
    <property type="entry name" value="High mobility group box domain"/>
    <property type="match status" value="2"/>
</dbReference>
<dbReference type="PANTHER" id="PTHR48112">
    <property type="entry name" value="HIGH MOBILITY GROUP PROTEIN DSP1"/>
    <property type="match status" value="1"/>
</dbReference>
<dbReference type="SUPFAM" id="SSF47095">
    <property type="entry name" value="HMG-box"/>
    <property type="match status" value="2"/>
</dbReference>
<dbReference type="PROSITE" id="PS50118">
    <property type="entry name" value="HMG_BOX_2"/>
    <property type="match status" value="2"/>
</dbReference>
<dbReference type="Proteomes" id="UP000077115">
    <property type="component" value="Unassembled WGS sequence"/>
</dbReference>
<dbReference type="CDD" id="cd22016">
    <property type="entry name" value="HMG-box_NHP10-like"/>
    <property type="match status" value="1"/>
</dbReference>
<feature type="coiled-coil region" evidence="3">
    <location>
        <begin position="377"/>
        <end position="404"/>
    </location>
</feature>
<evidence type="ECO:0000313" key="7">
    <source>
        <dbReference type="Proteomes" id="UP000077115"/>
    </source>
</evidence>
<keyword evidence="2" id="KW-0539">Nucleus</keyword>
<organism evidence="6 7">
    <name type="scientific">Batrachochytrium dendrobatidis (strain JEL423)</name>
    <dbReference type="NCBI Taxonomy" id="403673"/>
    <lineage>
        <taxon>Eukaryota</taxon>
        <taxon>Fungi</taxon>
        <taxon>Fungi incertae sedis</taxon>
        <taxon>Chytridiomycota</taxon>
        <taxon>Chytridiomycota incertae sedis</taxon>
        <taxon>Chytridiomycetes</taxon>
        <taxon>Rhizophydiales</taxon>
        <taxon>Rhizophydiales incertae sedis</taxon>
        <taxon>Batrachochytrium</taxon>
    </lineage>
</organism>
<sequence length="739" mass="82107">MPAFQGQWFCDDANGGSASTGVRSNILTSASTFLTQANPLQISQPAHLQYQLNQAKQIQRQLSNSTSTFPSTPNTVQTSSTHILQPSLLGGMSHTPHSTSTPVHGGSSLMNAMTTGFSTPMAALTPIQGVSTASPAMIQMNHYNSMPISAGISSRPDLTQKQWMQSPLSPTASQPHTNGSIVNSVHEEEAHSDSNQDKKENEPMQSRSLGQHVSTCHASTTASRSPVLNSMNTIDEKQVKYKRKYVALKALVQISDHKIKRYTNSLAKARQKIAKLKLERRYNGDLTPTDEEDDGESSHSEESFEDVEIEADERQTRHAKSDSDEDESEHDEEDGGEEDDIALDEITKVLIKPKTPRRKRPKLLDPNAPKRPANAFMLFCDLQRENLKEERKELQKNMPGSEQEIALSNLTKALGHRWRGLTESERKYYQNLFKEQVKQYDLELSNYFREHPDAAEAITNGTHISQALHNGGTEGGDESVIDANAPKKPVNSFHVFCETERDLIKQERKRLKATHGGTEEDAGHVHINKELGLKWRALSDADRKVYTDKFKELLAVHNEYMEHRYNGDGKKEGGNMSTEALQSNTASSVISKTNTIQASSPKNKTIAVAINNAEANTDTQSSDILDSFTIDSNKAGTVSEAQSDAGMISLEEFELDTAKIENRRHSSTETLESWDRNDCGNTDEESSQQEAQNADEDKHEKDDLEDGIQEENIGFVDLSEMDLDSEMVDDATDELEAME</sequence>
<dbReference type="EMBL" id="DS022309">
    <property type="protein sequence ID" value="OAJ43301.1"/>
    <property type="molecule type" value="Genomic_DNA"/>
</dbReference>
<dbReference type="SMART" id="SM00398">
    <property type="entry name" value="HMG"/>
    <property type="match status" value="2"/>
</dbReference>
<feature type="compositionally biased region" description="Polar residues" evidence="4">
    <location>
        <begin position="95"/>
        <end position="111"/>
    </location>
</feature>
<dbReference type="Pfam" id="PF00505">
    <property type="entry name" value="HMG_box"/>
    <property type="match status" value="2"/>
</dbReference>
<evidence type="ECO:0000259" key="5">
    <source>
        <dbReference type="PROSITE" id="PS50118"/>
    </source>
</evidence>
<feature type="compositionally biased region" description="Acidic residues" evidence="4">
    <location>
        <begin position="719"/>
        <end position="739"/>
    </location>
</feature>
<evidence type="ECO:0000256" key="3">
    <source>
        <dbReference type="SAM" id="Coils"/>
    </source>
</evidence>
<keyword evidence="3" id="KW-0175">Coiled coil</keyword>
<evidence type="ECO:0000256" key="1">
    <source>
        <dbReference type="ARBA" id="ARBA00023125"/>
    </source>
</evidence>
<evidence type="ECO:0000256" key="2">
    <source>
        <dbReference type="PROSITE-ProRule" id="PRU00267"/>
    </source>
</evidence>
<name>A0A177WV23_BATDL</name>
<feature type="region of interest" description="Disordered" evidence="4">
    <location>
        <begin position="284"/>
        <end position="371"/>
    </location>
</feature>
<dbReference type="OrthoDB" id="1919336at2759"/>
<dbReference type="GO" id="GO:0006357">
    <property type="term" value="P:regulation of transcription by RNA polymerase II"/>
    <property type="evidence" value="ECO:0007669"/>
    <property type="project" value="TreeGrafter"/>
</dbReference>
<evidence type="ECO:0000313" key="6">
    <source>
        <dbReference type="EMBL" id="OAJ43301.1"/>
    </source>
</evidence>
<accession>A0A177WV23</accession>
<feature type="region of interest" description="Disordered" evidence="4">
    <location>
        <begin position="61"/>
        <end position="80"/>
    </location>
</feature>
<dbReference type="VEuPathDB" id="FungiDB:BDEG_26670"/>
<evidence type="ECO:0000256" key="4">
    <source>
        <dbReference type="SAM" id="MobiDB-lite"/>
    </source>
</evidence>
<dbReference type="InterPro" id="IPR009071">
    <property type="entry name" value="HMG_box_dom"/>
</dbReference>
<gene>
    <name evidence="6" type="ORF">BDEG_26670</name>
</gene>
<feature type="DNA-binding region" description="HMG box" evidence="2">
    <location>
        <begin position="486"/>
        <end position="566"/>
    </location>
</feature>
<feature type="compositionally biased region" description="Basic and acidic residues" evidence="4">
    <location>
        <begin position="186"/>
        <end position="202"/>
    </location>
</feature>
<dbReference type="PANTHER" id="PTHR48112:SF22">
    <property type="entry name" value="MITOCHONDRIAL TRANSCRIPTION FACTOR A, ISOFORM B"/>
    <property type="match status" value="1"/>
</dbReference>
<dbReference type="eggNOG" id="KOG0381">
    <property type="taxonomic scope" value="Eukaryota"/>
</dbReference>
<feature type="domain" description="HMG box" evidence="5">
    <location>
        <begin position="486"/>
        <end position="566"/>
    </location>
</feature>
<feature type="region of interest" description="Disordered" evidence="4">
    <location>
        <begin position="661"/>
        <end position="739"/>
    </location>
</feature>
<feature type="DNA-binding region" description="HMG box" evidence="2">
    <location>
        <begin position="369"/>
        <end position="448"/>
    </location>
</feature>
<feature type="region of interest" description="Disordered" evidence="4">
    <location>
        <begin position="186"/>
        <end position="229"/>
    </location>
</feature>
<feature type="region of interest" description="Disordered" evidence="4">
    <location>
        <begin position="86"/>
        <end position="111"/>
    </location>
</feature>
<feature type="compositionally biased region" description="Acidic residues" evidence="4">
    <location>
        <begin position="323"/>
        <end position="343"/>
    </location>
</feature>
<dbReference type="InterPro" id="IPR036910">
    <property type="entry name" value="HMG_box_dom_sf"/>
</dbReference>